<name>A0A089YT00_9PSED</name>
<dbReference type="HOGENOM" id="CLU_1538770_0_0_6"/>
<dbReference type="OrthoDB" id="7019942at2"/>
<feature type="compositionally biased region" description="Polar residues" evidence="1">
    <location>
        <begin position="115"/>
        <end position="124"/>
    </location>
</feature>
<dbReference type="KEGG" id="prh:LT40_08890"/>
<proteinExistence type="predicted"/>
<dbReference type="STRING" id="216142.LT40_08890"/>
<sequence length="174" mass="17644">MASSKKQDKPSTVPEQAVPAPAEQGLISPPSGSNATAVDAVEPSTAVAGPAADPGASDTQETGSPVTELPTELTPVATPAEDAAGAGAGAGASLSQPGQTGDALHGATDAAELGESTSSVTVDLNPTTVEVYPLRSFMDEGELRRRGGPSYQVPKLHAEELEQRQLISRTPFEE</sequence>
<reference evidence="2 3" key="1">
    <citation type="journal article" date="2015" name="J. Biotechnol.">
        <title>Complete genome sequence of Pseudomonas rhizosphaerae IH5T (=DSM 16299T), a phosphate-solubilizing rhizobacterium for bacterial biofertilizer.</title>
        <authorList>
            <person name="Kwak Y."/>
            <person name="Jung B.K."/>
            <person name="Shin J.H."/>
        </authorList>
    </citation>
    <scope>NUCLEOTIDE SEQUENCE [LARGE SCALE GENOMIC DNA]</scope>
    <source>
        <strain evidence="2">DSM 16299</strain>
    </source>
</reference>
<evidence type="ECO:0000256" key="1">
    <source>
        <dbReference type="SAM" id="MobiDB-lite"/>
    </source>
</evidence>
<gene>
    <name evidence="2" type="ORF">LT40_08890</name>
</gene>
<protein>
    <submittedName>
        <fullName evidence="2">Uncharacterized protein</fullName>
    </submittedName>
</protein>
<dbReference type="AlphaFoldDB" id="A0A089YT00"/>
<dbReference type="Proteomes" id="UP000029499">
    <property type="component" value="Chromosome"/>
</dbReference>
<evidence type="ECO:0000313" key="3">
    <source>
        <dbReference type="Proteomes" id="UP000029499"/>
    </source>
</evidence>
<evidence type="ECO:0000313" key="2">
    <source>
        <dbReference type="EMBL" id="AIS17507.1"/>
    </source>
</evidence>
<organism evidence="2 3">
    <name type="scientific">Pseudomonas rhizosphaerae</name>
    <dbReference type="NCBI Taxonomy" id="216142"/>
    <lineage>
        <taxon>Bacteria</taxon>
        <taxon>Pseudomonadati</taxon>
        <taxon>Pseudomonadota</taxon>
        <taxon>Gammaproteobacteria</taxon>
        <taxon>Pseudomonadales</taxon>
        <taxon>Pseudomonadaceae</taxon>
        <taxon>Pseudomonas</taxon>
    </lineage>
</organism>
<accession>A0A089YT00</accession>
<feature type="region of interest" description="Disordered" evidence="1">
    <location>
        <begin position="1"/>
        <end position="124"/>
    </location>
</feature>
<dbReference type="EMBL" id="CP009533">
    <property type="protein sequence ID" value="AIS17507.1"/>
    <property type="molecule type" value="Genomic_DNA"/>
</dbReference>
<keyword evidence="3" id="KW-1185">Reference proteome</keyword>
<dbReference type="RefSeq" id="WP_043188945.1">
    <property type="nucleotide sequence ID" value="NZ_CP009533.1"/>
</dbReference>